<proteinExistence type="predicted"/>
<dbReference type="Proteomes" id="UP000677082">
    <property type="component" value="Unassembled WGS sequence"/>
</dbReference>
<sequence>MTAYDSDPRVQMQAQGDLAVMLPPDSPGRCGWVWSKGDGSGYFADDQNGSRTFHATADEAIHSLIGDPR</sequence>
<dbReference type="AlphaFoldDB" id="A0A919T6U4"/>
<protein>
    <submittedName>
        <fullName evidence="1">Uncharacterized protein</fullName>
    </submittedName>
</protein>
<comment type="caution">
    <text evidence="1">The sequence shown here is derived from an EMBL/GenBank/DDBJ whole genome shotgun (WGS) entry which is preliminary data.</text>
</comment>
<gene>
    <name evidence="1" type="ORF">Ato02nite_006070</name>
</gene>
<organism evidence="1 2">
    <name type="scientific">Paractinoplanes toevensis</name>
    <dbReference type="NCBI Taxonomy" id="571911"/>
    <lineage>
        <taxon>Bacteria</taxon>
        <taxon>Bacillati</taxon>
        <taxon>Actinomycetota</taxon>
        <taxon>Actinomycetes</taxon>
        <taxon>Micromonosporales</taxon>
        <taxon>Micromonosporaceae</taxon>
        <taxon>Paractinoplanes</taxon>
    </lineage>
</organism>
<accession>A0A919T6U4</accession>
<reference evidence="1 2" key="1">
    <citation type="submission" date="2021-03" db="EMBL/GenBank/DDBJ databases">
        <title>Whole genome shotgun sequence of Actinoplanes toevensis NBRC 105298.</title>
        <authorList>
            <person name="Komaki H."/>
            <person name="Tamura T."/>
        </authorList>
    </citation>
    <scope>NUCLEOTIDE SEQUENCE [LARGE SCALE GENOMIC DNA]</scope>
    <source>
        <strain evidence="1 2">NBRC 105298</strain>
    </source>
</reference>
<evidence type="ECO:0000313" key="1">
    <source>
        <dbReference type="EMBL" id="GIM88814.1"/>
    </source>
</evidence>
<name>A0A919T6U4_9ACTN</name>
<evidence type="ECO:0000313" key="2">
    <source>
        <dbReference type="Proteomes" id="UP000677082"/>
    </source>
</evidence>
<dbReference type="EMBL" id="BOQN01000007">
    <property type="protein sequence ID" value="GIM88814.1"/>
    <property type="molecule type" value="Genomic_DNA"/>
</dbReference>
<dbReference type="RefSeq" id="WP_213004796.1">
    <property type="nucleotide sequence ID" value="NZ_BOQN01000007.1"/>
</dbReference>
<keyword evidence="2" id="KW-1185">Reference proteome</keyword>